<dbReference type="GO" id="GO:0005886">
    <property type="term" value="C:plasma membrane"/>
    <property type="evidence" value="ECO:0007669"/>
    <property type="project" value="UniProtKB-SubCell"/>
</dbReference>
<dbReference type="AlphaFoldDB" id="A0AA96LBG0"/>
<evidence type="ECO:0000259" key="6">
    <source>
        <dbReference type="Pfam" id="PF10035"/>
    </source>
</evidence>
<evidence type="ECO:0000313" key="7">
    <source>
        <dbReference type="EMBL" id="WNQ10068.1"/>
    </source>
</evidence>
<name>A0AA96LBG0_9BACL</name>
<keyword evidence="5" id="KW-0472">Membrane</keyword>
<dbReference type="Pfam" id="PF10035">
    <property type="entry name" value="DUF2179"/>
    <property type="match status" value="1"/>
</dbReference>
<accession>A0AA96LBG0</accession>
<evidence type="ECO:0000256" key="5">
    <source>
        <dbReference type="ARBA" id="ARBA00023136"/>
    </source>
</evidence>
<protein>
    <submittedName>
        <fullName evidence="7">DUF2179 domain-containing protein</fullName>
    </submittedName>
</protein>
<organism evidence="7 8">
    <name type="scientific">Paenibacillus aurantius</name>
    <dbReference type="NCBI Taxonomy" id="2918900"/>
    <lineage>
        <taxon>Bacteria</taxon>
        <taxon>Bacillati</taxon>
        <taxon>Bacillota</taxon>
        <taxon>Bacilli</taxon>
        <taxon>Bacillales</taxon>
        <taxon>Paenibacillaceae</taxon>
        <taxon>Paenibacillus</taxon>
    </lineage>
</organism>
<comment type="subcellular location">
    <subcellularLocation>
        <location evidence="1">Cell membrane</location>
        <topology evidence="1">Multi-pass membrane protein</topology>
    </subcellularLocation>
</comment>
<dbReference type="Gene3D" id="3.30.70.120">
    <property type="match status" value="1"/>
</dbReference>
<evidence type="ECO:0000313" key="8">
    <source>
        <dbReference type="Proteomes" id="UP001305702"/>
    </source>
</evidence>
<keyword evidence="3" id="KW-0812">Transmembrane</keyword>
<dbReference type="RefSeq" id="WP_315603842.1">
    <property type="nucleotide sequence ID" value="NZ_CP130318.1"/>
</dbReference>
<gene>
    <name evidence="7" type="ORF">MJA45_20935</name>
</gene>
<keyword evidence="8" id="KW-1185">Reference proteome</keyword>
<reference evidence="7 8" key="1">
    <citation type="submission" date="2022-02" db="EMBL/GenBank/DDBJ databases">
        <title>Paenibacillus sp. MBLB1776 Whole Genome Shotgun Sequencing.</title>
        <authorList>
            <person name="Hwang C.Y."/>
            <person name="Cho E.-S."/>
            <person name="Seo M.-J."/>
        </authorList>
    </citation>
    <scope>NUCLEOTIDE SEQUENCE [LARGE SCALE GENOMIC DNA]</scope>
    <source>
        <strain evidence="7 8">MBLB1776</strain>
    </source>
</reference>
<proteinExistence type="predicted"/>
<dbReference type="EMBL" id="CP130318">
    <property type="protein sequence ID" value="WNQ10068.1"/>
    <property type="molecule type" value="Genomic_DNA"/>
</dbReference>
<dbReference type="KEGG" id="paun:MJA45_20935"/>
<keyword evidence="4" id="KW-1133">Transmembrane helix</keyword>
<keyword evidence="2" id="KW-1003">Cell membrane</keyword>
<dbReference type="InterPro" id="IPR019264">
    <property type="entry name" value="DUF2179"/>
</dbReference>
<sequence>MIPLYGRRTQRCYFQRMVRIHSERHERIKERLQDRKERSIRPLNSHPMHRSAEEKVLYIVVYRLELVTIRELVRSVDPDAGLTVWRMDHWS</sequence>
<evidence type="ECO:0000256" key="4">
    <source>
        <dbReference type="ARBA" id="ARBA00022989"/>
    </source>
</evidence>
<dbReference type="InterPro" id="IPR015867">
    <property type="entry name" value="N-reg_PII/ATP_PRibTrfase_C"/>
</dbReference>
<feature type="domain" description="DUF2179" evidence="6">
    <location>
        <begin position="52"/>
        <end position="80"/>
    </location>
</feature>
<dbReference type="Proteomes" id="UP001305702">
    <property type="component" value="Chromosome"/>
</dbReference>
<evidence type="ECO:0000256" key="1">
    <source>
        <dbReference type="ARBA" id="ARBA00004651"/>
    </source>
</evidence>
<evidence type="ECO:0000256" key="3">
    <source>
        <dbReference type="ARBA" id="ARBA00022692"/>
    </source>
</evidence>
<evidence type="ECO:0000256" key="2">
    <source>
        <dbReference type="ARBA" id="ARBA00022475"/>
    </source>
</evidence>